<reference evidence="2" key="1">
    <citation type="journal article" date="2023" name="Nat. Plants">
        <title>Single-cell RNA sequencing provides a high-resolution roadmap for understanding the multicellular compartmentation of specialized metabolism.</title>
        <authorList>
            <person name="Sun S."/>
            <person name="Shen X."/>
            <person name="Li Y."/>
            <person name="Li Y."/>
            <person name="Wang S."/>
            <person name="Li R."/>
            <person name="Zhang H."/>
            <person name="Shen G."/>
            <person name="Guo B."/>
            <person name="Wei J."/>
            <person name="Xu J."/>
            <person name="St-Pierre B."/>
            <person name="Chen S."/>
            <person name="Sun C."/>
        </authorList>
    </citation>
    <scope>NUCLEOTIDE SEQUENCE [LARGE SCALE GENOMIC DNA]</scope>
</reference>
<keyword evidence="2" id="KW-1185">Reference proteome</keyword>
<evidence type="ECO:0000313" key="1">
    <source>
        <dbReference type="EMBL" id="KAI5676417.1"/>
    </source>
</evidence>
<dbReference type="EMBL" id="CM044702">
    <property type="protein sequence ID" value="KAI5676417.1"/>
    <property type="molecule type" value="Genomic_DNA"/>
</dbReference>
<comment type="caution">
    <text evidence="1">The sequence shown here is derived from an EMBL/GenBank/DDBJ whole genome shotgun (WGS) entry which is preliminary data.</text>
</comment>
<dbReference type="Proteomes" id="UP001060085">
    <property type="component" value="Linkage Group LG02"/>
</dbReference>
<organism evidence="1 2">
    <name type="scientific">Catharanthus roseus</name>
    <name type="common">Madagascar periwinkle</name>
    <name type="synonym">Vinca rosea</name>
    <dbReference type="NCBI Taxonomy" id="4058"/>
    <lineage>
        <taxon>Eukaryota</taxon>
        <taxon>Viridiplantae</taxon>
        <taxon>Streptophyta</taxon>
        <taxon>Embryophyta</taxon>
        <taxon>Tracheophyta</taxon>
        <taxon>Spermatophyta</taxon>
        <taxon>Magnoliopsida</taxon>
        <taxon>eudicotyledons</taxon>
        <taxon>Gunneridae</taxon>
        <taxon>Pentapetalae</taxon>
        <taxon>asterids</taxon>
        <taxon>lamiids</taxon>
        <taxon>Gentianales</taxon>
        <taxon>Apocynaceae</taxon>
        <taxon>Rauvolfioideae</taxon>
        <taxon>Vinceae</taxon>
        <taxon>Catharanthinae</taxon>
        <taxon>Catharanthus</taxon>
    </lineage>
</organism>
<protein>
    <submittedName>
        <fullName evidence="1">Uncharacterized protein</fullName>
    </submittedName>
</protein>
<gene>
    <name evidence="1" type="ORF">M9H77_07367</name>
</gene>
<name>A0ACC0BUQ9_CATRO</name>
<sequence length="116" mass="12777">MKSLLQLFRSLIPTQPLMRPRALLPERKEPRPSSPPPTTYVPSSQPKVPPLSIALSGQPYNIADHHLSPFSEKCPEFKLAATTLVELIGNSASSSQECVVLNPSGIWTTDWSSLNR</sequence>
<proteinExistence type="predicted"/>
<accession>A0ACC0BUQ9</accession>
<evidence type="ECO:0000313" key="2">
    <source>
        <dbReference type="Proteomes" id="UP001060085"/>
    </source>
</evidence>